<dbReference type="InterPro" id="IPR017853">
    <property type="entry name" value="GH"/>
</dbReference>
<comment type="catalytic activity">
    <reaction evidence="1 14">
        <text>Hydrolysis of terminal, non-reducing beta-D-glucosyl residues with release of beta-D-glucose.</text>
        <dbReference type="EC" id="3.2.1.21"/>
    </reaction>
</comment>
<dbReference type="Proteomes" id="UP000281677">
    <property type="component" value="Unassembled WGS sequence"/>
</dbReference>
<evidence type="ECO:0000256" key="13">
    <source>
        <dbReference type="ARBA" id="ARBA00023326"/>
    </source>
</evidence>
<proteinExistence type="inferred from homology"/>
<evidence type="ECO:0000256" key="10">
    <source>
        <dbReference type="ARBA" id="ARBA00023180"/>
    </source>
</evidence>
<gene>
    <name evidence="17" type="ORF">D0859_11935</name>
</gene>
<dbReference type="GO" id="GO:0005576">
    <property type="term" value="C:extracellular region"/>
    <property type="evidence" value="ECO:0007669"/>
    <property type="project" value="UniProtKB-SubCell"/>
</dbReference>
<evidence type="ECO:0000256" key="11">
    <source>
        <dbReference type="ARBA" id="ARBA00023277"/>
    </source>
</evidence>
<sequence>MAAKSLLAASLLFLSGSDAFPRRGHGDHNRPNWQESQITEGQFSGMESIVWSSGMTAADHIPKDVKQRWDTAIARADELVQQMTLEEVANVTLGQSDTMGCSGLTGSVSRLGFPGICLADGPAGVRGTTFVNAYPAGIHAAASFNRKLAYERGLYMGGEFRNKGVDTALSVCVGPVGRVATGGRNWEAFGADPYLQGQLGSQMVSGMQLSVTADVKHFLGNEQELFRNPVTNKNNVTIPAFDSIITDHDIHELYMWPFQDAVHAGAGSVMGAYQQVNGEYSCESSDLLNDLLKDELNFPGFVVSDWGAQYTGWPSAASGLDVAMPNSRGKWDGGNLEMSVRNGTLPESRLRDMGRRIVASWFYVNFDDVEGEPGFGLADDGYNFPHDTVEARDPAAKASIYQAALEGHVLVKNDGALPLKTPKILNLYGYDATLPPVLMPNPSGFNDWNFGTSALDLEESDNELRGMLFQEIRYSQAATLGNLWVGGGSGGNSPPYVSTPYSALAAKAEMDGTILEWNFNASETNPSVNAEADACLVFINDYASEGNDRAGVADPASDELVTNVAANCSNTVVVIHNAGQRTLDFAGHPNITAIIMAHLPGQDSGRALVSLLFGETSPTGRLPYTIPYKAEDFGSLLYPVVTPEAAPSANLSDPSEFDYKYFQSNDIKPRYAFGYGLTYSSFSYSDVSVSWKDGSAPASAPPSVEVKVPGGVASLFDTVATVSATITNTGSVAAAEVAQLYVRRPNEPEGVTPLRGFEKTAYLQPGESECVKMHLRRKDLSTWSSDDQQWLMMAGDYELMVGASAEDIRLTGSLSLK</sequence>
<keyword evidence="10" id="KW-0325">Glycoprotein</keyword>
<comment type="similarity">
    <text evidence="4 14">Belongs to the glycosyl hydrolase 3 family.</text>
</comment>
<evidence type="ECO:0000256" key="14">
    <source>
        <dbReference type="RuleBase" id="RU361161"/>
    </source>
</evidence>
<keyword evidence="12 14" id="KW-0326">Glycosidase</keyword>
<dbReference type="OrthoDB" id="416222at2759"/>
<dbReference type="InterPro" id="IPR019800">
    <property type="entry name" value="Glyco_hydro_3_AS"/>
</dbReference>
<protein>
    <recommendedName>
        <fullName evidence="5 14">beta-glucosidase</fullName>
        <ecNumber evidence="5 14">3.2.1.21</ecNumber>
    </recommendedName>
</protein>
<dbReference type="Pfam" id="PF00933">
    <property type="entry name" value="Glyco_hydro_3"/>
    <property type="match status" value="1"/>
</dbReference>
<evidence type="ECO:0000256" key="6">
    <source>
        <dbReference type="ARBA" id="ARBA00022525"/>
    </source>
</evidence>
<dbReference type="InterPro" id="IPR013783">
    <property type="entry name" value="Ig-like_fold"/>
</dbReference>
<dbReference type="InterPro" id="IPR036881">
    <property type="entry name" value="Glyco_hydro_3_C_sf"/>
</dbReference>
<evidence type="ECO:0000259" key="16">
    <source>
        <dbReference type="SMART" id="SM01217"/>
    </source>
</evidence>
<dbReference type="InterPro" id="IPR050288">
    <property type="entry name" value="Cellulose_deg_GH3"/>
</dbReference>
<accession>A0A3M7IF02</accession>
<dbReference type="FunFam" id="3.20.20.300:FF:000002">
    <property type="entry name" value="Probable beta-glucosidase"/>
    <property type="match status" value="1"/>
</dbReference>
<dbReference type="Gene3D" id="3.20.20.300">
    <property type="entry name" value="Glycoside hydrolase, family 3, N-terminal domain"/>
    <property type="match status" value="1"/>
</dbReference>
<evidence type="ECO:0000256" key="15">
    <source>
        <dbReference type="SAM" id="SignalP"/>
    </source>
</evidence>
<name>A0A3M7IF02_HORWE</name>
<dbReference type="PANTHER" id="PTHR42715:SF5">
    <property type="entry name" value="BETA-GLUCOSIDASE M-RELATED"/>
    <property type="match status" value="1"/>
</dbReference>
<evidence type="ECO:0000256" key="9">
    <source>
        <dbReference type="ARBA" id="ARBA00023001"/>
    </source>
</evidence>
<evidence type="ECO:0000313" key="17">
    <source>
        <dbReference type="EMBL" id="RMZ24034.1"/>
    </source>
</evidence>
<dbReference type="PRINTS" id="PR00133">
    <property type="entry name" value="GLHYDRLASE3"/>
</dbReference>
<dbReference type="AlphaFoldDB" id="A0A3M7IF02"/>
<evidence type="ECO:0000256" key="8">
    <source>
        <dbReference type="ARBA" id="ARBA00022801"/>
    </source>
</evidence>
<dbReference type="InterPro" id="IPR026891">
    <property type="entry name" value="Fn3-like"/>
</dbReference>
<dbReference type="InterPro" id="IPR036962">
    <property type="entry name" value="Glyco_hydro_3_N_sf"/>
</dbReference>
<evidence type="ECO:0000256" key="12">
    <source>
        <dbReference type="ARBA" id="ARBA00023295"/>
    </source>
</evidence>
<dbReference type="UniPathway" id="UPA00696"/>
<keyword evidence="13 14" id="KW-0624">Polysaccharide degradation</keyword>
<dbReference type="PROSITE" id="PS00775">
    <property type="entry name" value="GLYCOSYL_HYDROL_F3"/>
    <property type="match status" value="1"/>
</dbReference>
<evidence type="ECO:0000256" key="4">
    <source>
        <dbReference type="ARBA" id="ARBA00005336"/>
    </source>
</evidence>
<dbReference type="EMBL" id="QWIT01000442">
    <property type="protein sequence ID" value="RMZ24034.1"/>
    <property type="molecule type" value="Genomic_DNA"/>
</dbReference>
<comment type="subcellular location">
    <subcellularLocation>
        <location evidence="2">Secreted</location>
    </subcellularLocation>
</comment>
<evidence type="ECO:0000256" key="1">
    <source>
        <dbReference type="ARBA" id="ARBA00000448"/>
    </source>
</evidence>
<feature type="domain" description="Fibronectin type III-like" evidence="16">
    <location>
        <begin position="736"/>
        <end position="805"/>
    </location>
</feature>
<reference evidence="17 18" key="1">
    <citation type="journal article" date="2018" name="BMC Genomics">
        <title>Genomic evidence for intraspecific hybridization in a clonal and extremely halotolerant yeast.</title>
        <authorList>
            <person name="Gostincar C."/>
            <person name="Stajich J.E."/>
            <person name="Zupancic J."/>
            <person name="Zalar P."/>
            <person name="Gunde-Cimerman N."/>
        </authorList>
    </citation>
    <scope>NUCLEOTIDE SEQUENCE [LARGE SCALE GENOMIC DNA]</scope>
    <source>
        <strain evidence="17 18">EXF-120</strain>
    </source>
</reference>
<dbReference type="SUPFAM" id="SSF52279">
    <property type="entry name" value="Beta-D-glucan exohydrolase, C-terminal domain"/>
    <property type="match status" value="1"/>
</dbReference>
<dbReference type="InterPro" id="IPR002772">
    <property type="entry name" value="Glyco_hydro_3_C"/>
</dbReference>
<dbReference type="SUPFAM" id="SSF51445">
    <property type="entry name" value="(Trans)glycosidases"/>
    <property type="match status" value="1"/>
</dbReference>
<dbReference type="PANTHER" id="PTHR42715">
    <property type="entry name" value="BETA-GLUCOSIDASE"/>
    <property type="match status" value="1"/>
</dbReference>
<comment type="caution">
    <text evidence="17">The sequence shown here is derived from an EMBL/GenBank/DDBJ whole genome shotgun (WGS) entry which is preliminary data.</text>
</comment>
<evidence type="ECO:0000313" key="18">
    <source>
        <dbReference type="Proteomes" id="UP000281677"/>
    </source>
</evidence>
<dbReference type="Gene3D" id="2.60.40.10">
    <property type="entry name" value="Immunoglobulins"/>
    <property type="match status" value="1"/>
</dbReference>
<evidence type="ECO:0000256" key="5">
    <source>
        <dbReference type="ARBA" id="ARBA00012744"/>
    </source>
</evidence>
<dbReference type="Gene3D" id="3.40.50.1700">
    <property type="entry name" value="Glycoside hydrolase family 3 C-terminal domain"/>
    <property type="match status" value="1"/>
</dbReference>
<dbReference type="EC" id="3.2.1.21" evidence="5 14"/>
<comment type="pathway">
    <text evidence="3 14">Glycan metabolism; cellulose degradation.</text>
</comment>
<keyword evidence="9" id="KW-0136">Cellulose degradation</keyword>
<evidence type="ECO:0000256" key="3">
    <source>
        <dbReference type="ARBA" id="ARBA00004987"/>
    </source>
</evidence>
<dbReference type="GO" id="GO:0030245">
    <property type="term" value="P:cellulose catabolic process"/>
    <property type="evidence" value="ECO:0007669"/>
    <property type="project" value="UniProtKB-UniPathway"/>
</dbReference>
<feature type="signal peptide" evidence="15">
    <location>
        <begin position="1"/>
        <end position="19"/>
    </location>
</feature>
<evidence type="ECO:0000256" key="7">
    <source>
        <dbReference type="ARBA" id="ARBA00022729"/>
    </source>
</evidence>
<dbReference type="Pfam" id="PF14310">
    <property type="entry name" value="Fn3-like"/>
    <property type="match status" value="1"/>
</dbReference>
<dbReference type="Pfam" id="PF01915">
    <property type="entry name" value="Glyco_hydro_3_C"/>
    <property type="match status" value="1"/>
</dbReference>
<evidence type="ECO:0000256" key="2">
    <source>
        <dbReference type="ARBA" id="ARBA00004613"/>
    </source>
</evidence>
<dbReference type="GO" id="GO:0008422">
    <property type="term" value="F:beta-glucosidase activity"/>
    <property type="evidence" value="ECO:0007669"/>
    <property type="project" value="UniProtKB-EC"/>
</dbReference>
<keyword evidence="7 15" id="KW-0732">Signal</keyword>
<keyword evidence="11 14" id="KW-0119">Carbohydrate metabolism</keyword>
<keyword evidence="8 14" id="KW-0378">Hydrolase</keyword>
<dbReference type="SMART" id="SM01217">
    <property type="entry name" value="Fn3_like"/>
    <property type="match status" value="1"/>
</dbReference>
<organism evidence="17 18">
    <name type="scientific">Hortaea werneckii</name>
    <name type="common">Black yeast</name>
    <name type="synonym">Cladosporium werneckii</name>
    <dbReference type="NCBI Taxonomy" id="91943"/>
    <lineage>
        <taxon>Eukaryota</taxon>
        <taxon>Fungi</taxon>
        <taxon>Dikarya</taxon>
        <taxon>Ascomycota</taxon>
        <taxon>Pezizomycotina</taxon>
        <taxon>Dothideomycetes</taxon>
        <taxon>Dothideomycetidae</taxon>
        <taxon>Mycosphaerellales</taxon>
        <taxon>Teratosphaeriaceae</taxon>
        <taxon>Hortaea</taxon>
    </lineage>
</organism>
<dbReference type="InterPro" id="IPR001764">
    <property type="entry name" value="Glyco_hydro_3_N"/>
</dbReference>
<dbReference type="VEuPathDB" id="FungiDB:BTJ68_15138"/>
<feature type="chain" id="PRO_5018259708" description="beta-glucosidase" evidence="15">
    <location>
        <begin position="20"/>
        <end position="817"/>
    </location>
</feature>
<keyword evidence="6" id="KW-0964">Secreted</keyword>